<dbReference type="EMBL" id="MU971370">
    <property type="protein sequence ID" value="KAK9237384.1"/>
    <property type="molecule type" value="Genomic_DNA"/>
</dbReference>
<name>A0ACC3T110_LIPKO</name>
<evidence type="ECO:0000313" key="1">
    <source>
        <dbReference type="EMBL" id="KAK9237384.1"/>
    </source>
</evidence>
<evidence type="ECO:0000313" key="2">
    <source>
        <dbReference type="Proteomes" id="UP001433508"/>
    </source>
</evidence>
<comment type="caution">
    <text evidence="1">The sequence shown here is derived from an EMBL/GenBank/DDBJ whole genome shotgun (WGS) entry which is preliminary data.</text>
</comment>
<reference evidence="2" key="1">
    <citation type="journal article" date="2024" name="Front. Bioeng. Biotechnol.">
        <title>Genome-scale model development and genomic sequencing of the oleaginous clade Lipomyces.</title>
        <authorList>
            <person name="Czajka J.J."/>
            <person name="Han Y."/>
            <person name="Kim J."/>
            <person name="Mondo S.J."/>
            <person name="Hofstad B.A."/>
            <person name="Robles A."/>
            <person name="Haridas S."/>
            <person name="Riley R."/>
            <person name="LaButti K."/>
            <person name="Pangilinan J."/>
            <person name="Andreopoulos W."/>
            <person name="Lipzen A."/>
            <person name="Yan J."/>
            <person name="Wang M."/>
            <person name="Ng V."/>
            <person name="Grigoriev I.V."/>
            <person name="Spatafora J.W."/>
            <person name="Magnuson J.K."/>
            <person name="Baker S.E."/>
            <person name="Pomraning K.R."/>
        </authorList>
    </citation>
    <scope>NUCLEOTIDE SEQUENCE [LARGE SCALE GENOMIC DNA]</scope>
    <source>
        <strain evidence="2">CBS 7786</strain>
    </source>
</reference>
<protein>
    <submittedName>
        <fullName evidence="1">Fungal-specific transcription factor domain-containing protein</fullName>
    </submittedName>
</protein>
<keyword evidence="2" id="KW-1185">Reference proteome</keyword>
<organism evidence="1 2">
    <name type="scientific">Lipomyces kononenkoae</name>
    <name type="common">Yeast</name>
    <dbReference type="NCBI Taxonomy" id="34357"/>
    <lineage>
        <taxon>Eukaryota</taxon>
        <taxon>Fungi</taxon>
        <taxon>Dikarya</taxon>
        <taxon>Ascomycota</taxon>
        <taxon>Saccharomycotina</taxon>
        <taxon>Lipomycetes</taxon>
        <taxon>Lipomycetales</taxon>
        <taxon>Lipomycetaceae</taxon>
        <taxon>Lipomyces</taxon>
    </lineage>
</organism>
<accession>A0ACC3T110</accession>
<sequence>MSSAASPCYTAAASAQADDDPTPPSGDYMVGDSDLKRRRIARACDCCRKKKIKCDGRMPSCTNCINYKTKCVFTYTEKKRNPAKGLKYIESLESRLEKMEGLIRSFVPEYRPESLDNHVDQDSAVAERIRSSVQSSTPSASQSQTSSPANVAPSNHPDNHCTPANCEDVAKHSVADEIEAHEDSSDEETNCFLITSRDGDSKFIGHASTFSLFSPRGLQWISERTGDSSFFCAQVDCAEDLNDDQGRFGFLDGNMIINASTMIPGLKPLGAKEHTTLPLPDIDTANRCSDIYVNIVGSILPIFTRDEMHRIINSVYSDKPFRIVDYCAMCAVLAAGLRLQTTGFPSSSGGDPMTFKSDPIHQETVEQSWGYFMNAMSYFNALACGASSLTAVQTLITLCIYLDGSDSAEVAYMIHSNAVRLAQRIGLHVKPSWYGLSEDEASRRRRIFWICYMIDKDMSLRTGRPPVINDQDVSVDPLVETSSSPYYIFSLMIRFSQIQSSTYTRLYSAAASHVYENQLLDTIGELDKALLEWRDSMPLQYRPDHEIIEQDSHLLLHLVYVHFAYYNCLTAIHRMSYHHLTWRRPRRGAATVSSAPRNPRVLASAALCVQAARATIYLLKYFDNVQKSCGWLVVYYILASLVTLFANCLQSPQQPSSRSDLALMSAAVKFVKRVFEGSHFLDKNGERAMIMFDQMVRVATMVVEKSEQENVAREGLGRDSTVRTGTTPTAGETDSTLTATTVTGTLPTGFGTNVANNSTKLPFAQGMEAYRTQQYMFGRQDSMGVYSTFASASTVLPPSPSGSTPSRNIDQETLFASTNSGQPSGLFPARNGTNSSNEESQLFNVPTLTEPIPLEQMMNSELPFIPKDIWNLPAIFSWDWGSGTSAARFDTGPMPTEGGVPDGGINIGTRTTPADI</sequence>
<dbReference type="Proteomes" id="UP001433508">
    <property type="component" value="Unassembled WGS sequence"/>
</dbReference>
<proteinExistence type="predicted"/>
<gene>
    <name evidence="1" type="ORF">V1525DRAFT_456830</name>
</gene>